<dbReference type="OrthoDB" id="20319at2759"/>
<evidence type="ECO:0000259" key="2">
    <source>
        <dbReference type="PROSITE" id="PS50003"/>
    </source>
</evidence>
<dbReference type="SMART" id="SM00325">
    <property type="entry name" value="RhoGEF"/>
    <property type="match status" value="1"/>
</dbReference>
<dbReference type="Gene3D" id="2.30.29.30">
    <property type="entry name" value="Pleckstrin-homology domain (PH domain)/Phosphotyrosine-binding domain (PTB)"/>
    <property type="match status" value="1"/>
</dbReference>
<accession>L8GP07</accession>
<evidence type="ECO:0000313" key="4">
    <source>
        <dbReference type="EMBL" id="ELR14607.1"/>
    </source>
</evidence>
<organism evidence="4 5">
    <name type="scientific">Acanthamoeba castellanii (strain ATCC 30010 / Neff)</name>
    <dbReference type="NCBI Taxonomy" id="1257118"/>
    <lineage>
        <taxon>Eukaryota</taxon>
        <taxon>Amoebozoa</taxon>
        <taxon>Discosea</taxon>
        <taxon>Longamoebia</taxon>
        <taxon>Centramoebida</taxon>
        <taxon>Acanthamoebidae</taxon>
        <taxon>Acanthamoeba</taxon>
    </lineage>
</organism>
<dbReference type="PROSITE" id="PS50010">
    <property type="entry name" value="DH_2"/>
    <property type="match status" value="1"/>
</dbReference>
<name>L8GP07_ACACF</name>
<feature type="region of interest" description="Disordered" evidence="1">
    <location>
        <begin position="354"/>
        <end position="411"/>
    </location>
</feature>
<dbReference type="AlphaFoldDB" id="L8GP07"/>
<dbReference type="Gene3D" id="1.20.900.10">
    <property type="entry name" value="Dbl homology (DH) domain"/>
    <property type="match status" value="1"/>
</dbReference>
<evidence type="ECO:0000259" key="3">
    <source>
        <dbReference type="PROSITE" id="PS50010"/>
    </source>
</evidence>
<dbReference type="InterPro" id="IPR051092">
    <property type="entry name" value="FYVE_RhoGEF_PH"/>
</dbReference>
<dbReference type="InterPro" id="IPR000219">
    <property type="entry name" value="DH_dom"/>
</dbReference>
<dbReference type="PANTHER" id="PTHR12673:SF263">
    <property type="entry name" value="PLECKSTRIN DOMAIN-CONTAINING PROTEIN"/>
    <property type="match status" value="1"/>
</dbReference>
<dbReference type="SMART" id="SM00233">
    <property type="entry name" value="PH"/>
    <property type="match status" value="1"/>
</dbReference>
<dbReference type="GO" id="GO:0005737">
    <property type="term" value="C:cytoplasm"/>
    <property type="evidence" value="ECO:0007669"/>
    <property type="project" value="TreeGrafter"/>
</dbReference>
<protein>
    <submittedName>
        <fullName evidence="4">RhoGEF domain containing protein</fullName>
    </submittedName>
</protein>
<evidence type="ECO:0000256" key="1">
    <source>
        <dbReference type="SAM" id="MobiDB-lite"/>
    </source>
</evidence>
<proteinExistence type="predicted"/>
<evidence type="ECO:0000313" key="5">
    <source>
        <dbReference type="Proteomes" id="UP000011083"/>
    </source>
</evidence>
<dbReference type="STRING" id="1257118.L8GP07"/>
<dbReference type="VEuPathDB" id="AmoebaDB:ACA1_271520"/>
<dbReference type="CDD" id="cd00160">
    <property type="entry name" value="RhoGEF"/>
    <property type="match status" value="1"/>
</dbReference>
<feature type="domain" description="PH" evidence="2">
    <location>
        <begin position="747"/>
        <end position="850"/>
    </location>
</feature>
<dbReference type="InterPro" id="IPR035899">
    <property type="entry name" value="DBL_dom_sf"/>
</dbReference>
<dbReference type="InterPro" id="IPR011993">
    <property type="entry name" value="PH-like_dom_sf"/>
</dbReference>
<sequence length="859" mass="96007">METTDDFVEVELPDNEYFHEGVVGLAMDIVADCKMVVETVNGINTEMEPDTTDTTDAIKETFVQAIKRVPQSAARLVDMTHQFIRENAAFYLDDQQYLDLFKILQANTRAVKESVLLLLRLATVSVWTTKSAATTAKTQGQLETYCKNVALAIKKVIGAADQLRLMQEQEEEGLIEEEAEELARLVMDKTVQLARAGSAAVKELVEATYQLQDREHFVVAVKSTLQAITPFVDFGAALSLREADALRKAAFDFLTAAKAAFQAQNDDASFARLESAKDGLAEAMRATVLAARAINTEDIVRNQLAPADAFDDGADEAEEEEAEEPYLAPAPVRPAAAAASSPLLIGARQSAPPGALAHRLAPPASNGATGFRKQTRTQNSLPPVMNTTMQLQQRQQQTLHSEGEDGPGNADKMRHTTMTGQHINQIQLLRQHLQLPPSEAQAVVKRGTVRRKVAARKSEEPLAVDMARYEAEIKKIEFLQRFMRKWLRISKFRNTALNFLTAPESERLRKRNMAFREIVCTERGYVNNLEELEKRIISPLKASSHSFISEKEVGVLFSNLESITCLNIQILELMEERIEQWPCEGRFADIFIEKAPVLRLYTDYLNNYDRQGSAEPIVGRCSGCVVVVLTLAGLGCVGVQMTVLTELEKKPAFIQFIKACKAKMNLGNYLILPVQRLPRYEILLEGLKRYTSEEHVDYPNIIAALDKVKELNSHVDKKKKDEDNRRAIQEIQKAVSGAPTLFVAHRQFIRGGLVDVLAGKKKEKFYVYLFTDILLLTKAKVKTVVPGAARPKSKLKDLIYLKDGPFSASAMSLDGSSALRLVGGRKEFLFCFSSDTERDGWQRDIDTVLREEGWKKIFY</sequence>
<dbReference type="PROSITE" id="PS50003">
    <property type="entry name" value="PH_DOMAIN"/>
    <property type="match status" value="1"/>
</dbReference>
<dbReference type="InterPro" id="IPR001849">
    <property type="entry name" value="PH_domain"/>
</dbReference>
<dbReference type="GeneID" id="14915212"/>
<dbReference type="Pfam" id="PF00621">
    <property type="entry name" value="RhoGEF"/>
    <property type="match status" value="1"/>
</dbReference>
<dbReference type="SUPFAM" id="SSF48065">
    <property type="entry name" value="DBL homology domain (DH-domain)"/>
    <property type="match status" value="1"/>
</dbReference>
<dbReference type="KEGG" id="acan:ACA1_271520"/>
<reference evidence="4 5" key="1">
    <citation type="journal article" date="2013" name="Genome Biol.">
        <title>Genome of Acanthamoeba castellanii highlights extensive lateral gene transfer and early evolution of tyrosine kinase signaling.</title>
        <authorList>
            <person name="Clarke M."/>
            <person name="Lohan A.J."/>
            <person name="Liu B."/>
            <person name="Lagkouvardos I."/>
            <person name="Roy S."/>
            <person name="Zafar N."/>
            <person name="Bertelli C."/>
            <person name="Schilde C."/>
            <person name="Kianianmomeni A."/>
            <person name="Burglin T.R."/>
            <person name="Frech C."/>
            <person name="Turcotte B."/>
            <person name="Kopec K.O."/>
            <person name="Synnott J.M."/>
            <person name="Choo C."/>
            <person name="Paponov I."/>
            <person name="Finkler A."/>
            <person name="Soon Heng Tan C."/>
            <person name="Hutchins A.P."/>
            <person name="Weinmeier T."/>
            <person name="Rattei T."/>
            <person name="Chu J.S."/>
            <person name="Gimenez G."/>
            <person name="Irimia M."/>
            <person name="Rigden D.J."/>
            <person name="Fitzpatrick D.A."/>
            <person name="Lorenzo-Morales J."/>
            <person name="Bateman A."/>
            <person name="Chiu C.H."/>
            <person name="Tang P."/>
            <person name="Hegemann P."/>
            <person name="Fromm H."/>
            <person name="Raoult D."/>
            <person name="Greub G."/>
            <person name="Miranda-Saavedra D."/>
            <person name="Chen N."/>
            <person name="Nash P."/>
            <person name="Ginger M.L."/>
            <person name="Horn M."/>
            <person name="Schaap P."/>
            <person name="Caler L."/>
            <person name="Loftus B."/>
        </authorList>
    </citation>
    <scope>NUCLEOTIDE SEQUENCE [LARGE SCALE GENOMIC DNA]</scope>
    <source>
        <strain evidence="4 5">Neff</strain>
    </source>
</reference>
<dbReference type="EMBL" id="KB008049">
    <property type="protein sequence ID" value="ELR14607.1"/>
    <property type="molecule type" value="Genomic_DNA"/>
</dbReference>
<feature type="compositionally biased region" description="Polar residues" evidence="1">
    <location>
        <begin position="376"/>
        <end position="389"/>
    </location>
</feature>
<dbReference type="GO" id="GO:0005085">
    <property type="term" value="F:guanyl-nucleotide exchange factor activity"/>
    <property type="evidence" value="ECO:0007669"/>
    <property type="project" value="InterPro"/>
</dbReference>
<keyword evidence="5" id="KW-1185">Reference proteome</keyword>
<dbReference type="SUPFAM" id="SSF50729">
    <property type="entry name" value="PH domain-like"/>
    <property type="match status" value="1"/>
</dbReference>
<dbReference type="Proteomes" id="UP000011083">
    <property type="component" value="Unassembled WGS sequence"/>
</dbReference>
<dbReference type="RefSeq" id="XP_004336620.1">
    <property type="nucleotide sequence ID" value="XM_004336572.1"/>
</dbReference>
<feature type="domain" description="DH" evidence="3">
    <location>
        <begin position="510"/>
        <end position="718"/>
    </location>
</feature>
<gene>
    <name evidence="4" type="ORF">ACA1_271520</name>
</gene>
<dbReference type="PANTHER" id="PTHR12673">
    <property type="entry name" value="FACIOGENITAL DYSPLASIA PROTEIN"/>
    <property type="match status" value="1"/>
</dbReference>